<name>A0A414FLV5_9BACT</name>
<comment type="caution">
    <text evidence="1">The sequence shown here is derived from an EMBL/GenBank/DDBJ whole genome shotgun (WGS) entry which is preliminary data.</text>
</comment>
<dbReference type="Proteomes" id="UP000284361">
    <property type="component" value="Unassembled WGS sequence"/>
</dbReference>
<sequence>MKLTPVSIINKDLKIAQENNANIKVKNKIQCIIRQFFYAHEHIVRKKHPIFFAIFEKKHTLRQKSQRKRKMATGF</sequence>
<evidence type="ECO:0000313" key="2">
    <source>
        <dbReference type="Proteomes" id="UP000284361"/>
    </source>
</evidence>
<reference evidence="1 2" key="1">
    <citation type="submission" date="2018-08" db="EMBL/GenBank/DDBJ databases">
        <title>A genome reference for cultivated species of the human gut microbiota.</title>
        <authorList>
            <person name="Zou Y."/>
            <person name="Xue W."/>
            <person name="Luo G."/>
        </authorList>
    </citation>
    <scope>NUCLEOTIDE SEQUENCE [LARGE SCALE GENOMIC DNA]</scope>
    <source>
        <strain evidence="1 2">AM31-10</strain>
    </source>
</reference>
<dbReference type="EMBL" id="QSJG01000037">
    <property type="protein sequence ID" value="RHD49754.1"/>
    <property type="molecule type" value="Genomic_DNA"/>
</dbReference>
<proteinExistence type="predicted"/>
<accession>A0A414FLV5</accession>
<dbReference type="AlphaFoldDB" id="A0A414FLV5"/>
<gene>
    <name evidence="1" type="ORF">DW789_13610</name>
</gene>
<organism evidence="1 2">
    <name type="scientific">Phocaeicola plebeius</name>
    <dbReference type="NCBI Taxonomy" id="310297"/>
    <lineage>
        <taxon>Bacteria</taxon>
        <taxon>Pseudomonadati</taxon>
        <taxon>Bacteroidota</taxon>
        <taxon>Bacteroidia</taxon>
        <taxon>Bacteroidales</taxon>
        <taxon>Bacteroidaceae</taxon>
        <taxon>Phocaeicola</taxon>
    </lineage>
</organism>
<evidence type="ECO:0000313" key="1">
    <source>
        <dbReference type="EMBL" id="RHD49754.1"/>
    </source>
</evidence>
<protein>
    <submittedName>
        <fullName evidence="1">Uncharacterized protein</fullName>
    </submittedName>
</protein>